<dbReference type="EMBL" id="LR593887">
    <property type="protein sequence ID" value="VTR96772.1"/>
    <property type="molecule type" value="Genomic_DNA"/>
</dbReference>
<keyword evidence="6" id="KW-1185">Reference proteome</keyword>
<feature type="region of interest" description="Disordered" evidence="2">
    <location>
        <begin position="905"/>
        <end position="931"/>
    </location>
</feature>
<dbReference type="InParanoid" id="A0A6C2YGY7"/>
<dbReference type="KEGG" id="tim:GMBLW1_32830"/>
<dbReference type="PANTHER" id="PTHR43739">
    <property type="entry name" value="XYLOGLUCANASE (EUROFUNG)"/>
    <property type="match status" value="1"/>
</dbReference>
<evidence type="ECO:0000313" key="5">
    <source>
        <dbReference type="EMBL" id="VIP00677.1"/>
    </source>
</evidence>
<keyword evidence="3" id="KW-0732">Signal</keyword>
<feature type="chain" id="PRO_5036383838" description="Sortilin N-terminal domain-containing protein" evidence="3">
    <location>
        <begin position="22"/>
        <end position="1111"/>
    </location>
</feature>
<evidence type="ECO:0000256" key="2">
    <source>
        <dbReference type="SAM" id="MobiDB-lite"/>
    </source>
</evidence>
<protein>
    <recommendedName>
        <fullName evidence="4">Sortilin N-terminal domain-containing protein</fullName>
    </recommendedName>
</protein>
<evidence type="ECO:0000256" key="3">
    <source>
        <dbReference type="SAM" id="SignalP"/>
    </source>
</evidence>
<dbReference type="InterPro" id="IPR031778">
    <property type="entry name" value="Sortilin_N"/>
</dbReference>
<reference evidence="5" key="1">
    <citation type="submission" date="2019-04" db="EMBL/GenBank/DDBJ databases">
        <authorList>
            <consortium name="Science for Life Laboratories"/>
        </authorList>
    </citation>
    <scope>NUCLEOTIDE SEQUENCE</scope>
    <source>
        <strain evidence="5">MBLW1</strain>
    </source>
</reference>
<accession>A0A6C2YGY7</accession>
<dbReference type="GO" id="GO:0010411">
    <property type="term" value="P:xyloglucan metabolic process"/>
    <property type="evidence" value="ECO:0007669"/>
    <property type="project" value="TreeGrafter"/>
</dbReference>
<dbReference type="GO" id="GO:0016787">
    <property type="term" value="F:hydrolase activity"/>
    <property type="evidence" value="ECO:0007669"/>
    <property type="project" value="UniProtKB-KW"/>
</dbReference>
<dbReference type="AlphaFoldDB" id="A0A6C2YGY7"/>
<proteinExistence type="predicted"/>
<dbReference type="Proteomes" id="UP000464378">
    <property type="component" value="Chromosome"/>
</dbReference>
<dbReference type="SUPFAM" id="SSF110296">
    <property type="entry name" value="Oligoxyloglucan reducing end-specific cellobiohydrolase"/>
    <property type="match status" value="1"/>
</dbReference>
<keyword evidence="5" id="KW-0378">Hydrolase</keyword>
<dbReference type="InterPro" id="IPR015943">
    <property type="entry name" value="WD40/YVTN_repeat-like_dom_sf"/>
</dbReference>
<dbReference type="CDD" id="cd15482">
    <property type="entry name" value="Sialidase_non-viral"/>
    <property type="match status" value="2"/>
</dbReference>
<evidence type="ECO:0000259" key="4">
    <source>
        <dbReference type="Pfam" id="PF15902"/>
    </source>
</evidence>
<feature type="signal peptide" evidence="3">
    <location>
        <begin position="1"/>
        <end position="21"/>
    </location>
</feature>
<feature type="domain" description="Sortilin N-terminal" evidence="4">
    <location>
        <begin position="128"/>
        <end position="255"/>
    </location>
</feature>
<dbReference type="Pfam" id="PF15902">
    <property type="entry name" value="Sortilin-Vps10"/>
    <property type="match status" value="2"/>
</dbReference>
<dbReference type="PANTHER" id="PTHR43739:SF5">
    <property type="entry name" value="EXO-ALPHA-SIALIDASE"/>
    <property type="match status" value="1"/>
</dbReference>
<keyword evidence="1" id="KW-0677">Repeat</keyword>
<evidence type="ECO:0000313" key="6">
    <source>
        <dbReference type="Proteomes" id="UP000464378"/>
    </source>
</evidence>
<feature type="domain" description="Sortilin N-terminal" evidence="4">
    <location>
        <begin position="592"/>
        <end position="708"/>
    </location>
</feature>
<gene>
    <name evidence="5" type="ORF">GMBLW1_32830</name>
</gene>
<sequence length="1111" mass="121747">MMFRIFAFLGCSVFFVPTLLAQPAALGKTPTANPALKSLEYRNIGPVTGGRVTRVAGVPGDPLTYYAAAASGGVWKSTNGGLTFSPVFDDQSTQSVGSIVVAPSDPNVVYVGSGEANIRGNVIPGNGIYRSTDAGKTWQHVWKQFGQIGQIAVHPTDANIAYAAVLGHAFGPNSERGIFRTTDGGTTWKRVLHRSAHAGASDVVIDPKNPRIVWAGFWQTRRRPWELTSGGPGSGLFVSRDGGDTWDALHEEADEIGLPKGTWGKVCLAIAPSDSRRMYALIEANEGGLFRSDDGGESWDRINGDHILRQRAWYFSTITVDPLNRDVVYFPQVALLKSIDGGKTVRRLLGTHHMDHHDLWVDPKNPRRMIVATDGGVDISTNGGESWFAPPLPIAQFYHVAVDSRTPFHVMGNMQDMGTAWGPSHSLASAGIRISDWEQVGGGETGFTVPDPFDPDILYSGEYGGILTRFDRRTGQANLITAWPFNPSGFAPAELKYRYQWTAPLMASKRQRGTIYHGANVLFASQDRGMSWKVISPDLTRNDATKQRWSGGPITGDNTGVEVFNTIFALAEGVPDRDGQYALWVGSDDGLVHVSRDQGKSWKNVTAGMEDLPEWGTITCIEPSPTDPNTAYVVVDAHRLDDYHAYLWVTRDLGKSWTRLAADLPEGAYLQVIRADPKQAGLLYLGTQSGLMISRNDGRTWEPLRLNMPRVPVSDLALTEHALVVATLGRGIWILDDLTPVREWKPTLGRQPVHLFPPVPAIRWRLRDEISHLTEGYTMPNPANGAEIFYSLGHKTEKRFMLEIFDAQQKLIDRFDSTEGEEPDETLPDGPPMMEIKEALTNEPGVQRFVWNLRHRPAKVIPGAKVDAGNPAEGPLVAPGEYTVKLTVGDQTQSAVLRVLPDPRLRDMGRGTVPMPRLPDGNEPGKDAAAKPAGNAVANAAAKMFPEAGPNVPEKLSESLALRLRDGISTLTGMVKQIRSLKQQLNVHDDTLEGDDSPEVEAWRKLAKPLRAELNALEEKLHNPRAKVVYDILAQKGGAKLYSQLAYLYAFTTSADGPPAQGLLELSEQMLAELKEHTAAFAKLRDGELAKLNQLAREKGLPILRLPKIQD</sequence>
<dbReference type="RefSeq" id="WP_162655873.1">
    <property type="nucleotide sequence ID" value="NZ_LR593887.1"/>
</dbReference>
<dbReference type="Gene3D" id="2.130.10.10">
    <property type="entry name" value="YVTN repeat-like/Quinoprotein amine dehydrogenase"/>
    <property type="match status" value="5"/>
</dbReference>
<name>A0A6C2YGY7_9BACT</name>
<dbReference type="InterPro" id="IPR036278">
    <property type="entry name" value="Sialidase_sf"/>
</dbReference>
<organism evidence="5">
    <name type="scientific">Tuwongella immobilis</name>
    <dbReference type="NCBI Taxonomy" id="692036"/>
    <lineage>
        <taxon>Bacteria</taxon>
        <taxon>Pseudomonadati</taxon>
        <taxon>Planctomycetota</taxon>
        <taxon>Planctomycetia</taxon>
        <taxon>Gemmatales</taxon>
        <taxon>Gemmataceae</taxon>
        <taxon>Tuwongella</taxon>
    </lineage>
</organism>
<evidence type="ECO:0000256" key="1">
    <source>
        <dbReference type="ARBA" id="ARBA00022737"/>
    </source>
</evidence>
<dbReference type="EMBL" id="LR586016">
    <property type="protein sequence ID" value="VIP00677.1"/>
    <property type="molecule type" value="Genomic_DNA"/>
</dbReference>
<dbReference type="InterPro" id="IPR052025">
    <property type="entry name" value="Xyloglucanase_GH74"/>
</dbReference>
<dbReference type="SUPFAM" id="SSF50939">
    <property type="entry name" value="Sialidases"/>
    <property type="match status" value="1"/>
</dbReference>